<dbReference type="AlphaFoldDB" id="A0AAD4EWF4"/>
<evidence type="ECO:0000313" key="1">
    <source>
        <dbReference type="EMBL" id="KAG7288732.1"/>
    </source>
</evidence>
<evidence type="ECO:0000313" key="2">
    <source>
        <dbReference type="Proteomes" id="UP001197093"/>
    </source>
</evidence>
<comment type="caution">
    <text evidence="1">The sequence shown here is derived from an EMBL/GenBank/DDBJ whole genome shotgun (WGS) entry which is preliminary data.</text>
</comment>
<name>A0AAD4EWF4_9PEZI</name>
<keyword evidence="2" id="KW-1185">Reference proteome</keyword>
<proteinExistence type="predicted"/>
<reference evidence="1" key="1">
    <citation type="submission" date="2023-02" db="EMBL/GenBank/DDBJ databases">
        <authorList>
            <person name="Palmer J.M."/>
        </authorList>
    </citation>
    <scope>NUCLEOTIDE SEQUENCE</scope>
    <source>
        <strain evidence="1">FW57</strain>
    </source>
</reference>
<dbReference type="EMBL" id="JAHCVI010000002">
    <property type="protein sequence ID" value="KAG7288732.1"/>
    <property type="molecule type" value="Genomic_DNA"/>
</dbReference>
<dbReference type="Proteomes" id="UP001197093">
    <property type="component" value="Unassembled WGS sequence"/>
</dbReference>
<protein>
    <submittedName>
        <fullName evidence="1">Uncharacterized protein</fullName>
    </submittedName>
</protein>
<gene>
    <name evidence="1" type="ORF">NEMBOFW57_005088</name>
</gene>
<accession>A0AAD4EWF4</accession>
<organism evidence="1 2">
    <name type="scientific">Staphylotrichum longicolle</name>
    <dbReference type="NCBI Taxonomy" id="669026"/>
    <lineage>
        <taxon>Eukaryota</taxon>
        <taxon>Fungi</taxon>
        <taxon>Dikarya</taxon>
        <taxon>Ascomycota</taxon>
        <taxon>Pezizomycotina</taxon>
        <taxon>Sordariomycetes</taxon>
        <taxon>Sordariomycetidae</taxon>
        <taxon>Sordariales</taxon>
        <taxon>Chaetomiaceae</taxon>
        <taxon>Staphylotrichum</taxon>
    </lineage>
</organism>
<sequence>MRAIRTETVDQHVRINDALCDCQEAESQGQCRKVILEVAGTSGMTASETINSPELPWNLASVGRYQDGEGLGVVKRLKKVALEFASVEERVRFVEYFVALRKLYLEDSLDPRRGVFDREGG</sequence>